<evidence type="ECO:0000313" key="1">
    <source>
        <dbReference type="EMBL" id="MBM6806087.1"/>
    </source>
</evidence>
<gene>
    <name evidence="1" type="ORF">H6A24_06175</name>
</gene>
<protein>
    <submittedName>
        <fullName evidence="1">Uncharacterized protein</fullName>
    </submittedName>
</protein>
<name>A0ABS2F770_9BACE</name>
<evidence type="ECO:0000313" key="2">
    <source>
        <dbReference type="Proteomes" id="UP000782117"/>
    </source>
</evidence>
<dbReference type="EMBL" id="JACJKJ010000005">
    <property type="protein sequence ID" value="MBM6806087.1"/>
    <property type="molecule type" value="Genomic_DNA"/>
</dbReference>
<organism evidence="1 2">
    <name type="scientific">Bacteroides caecicola</name>
    <dbReference type="NCBI Taxonomy" id="1462569"/>
    <lineage>
        <taxon>Bacteria</taxon>
        <taxon>Pseudomonadati</taxon>
        <taxon>Bacteroidota</taxon>
        <taxon>Bacteroidia</taxon>
        <taxon>Bacteroidales</taxon>
        <taxon>Bacteroidaceae</taxon>
        <taxon>Bacteroides</taxon>
    </lineage>
</organism>
<dbReference type="Proteomes" id="UP000782117">
    <property type="component" value="Unassembled WGS sequence"/>
</dbReference>
<keyword evidence="2" id="KW-1185">Reference proteome</keyword>
<comment type="caution">
    <text evidence="1">The sequence shown here is derived from an EMBL/GenBank/DDBJ whole genome shotgun (WGS) entry which is preliminary data.</text>
</comment>
<accession>A0ABS2F770</accession>
<proteinExistence type="predicted"/>
<reference evidence="1 2" key="1">
    <citation type="journal article" date="2021" name="Sci. Rep.">
        <title>The distribution of antibiotic resistance genes in chicken gut microbiota commensals.</title>
        <authorList>
            <person name="Juricova H."/>
            <person name="Matiasovicova J."/>
            <person name="Kubasova T."/>
            <person name="Cejkova D."/>
            <person name="Rychlik I."/>
        </authorList>
    </citation>
    <scope>NUCLEOTIDE SEQUENCE [LARGE SCALE GENOMIC DNA]</scope>
    <source>
        <strain evidence="1 2">An768</strain>
    </source>
</reference>
<sequence>MFGFQYILRTFAPKYDPVAATVGGFPIRRRHAGRLHLQGKTDKNLR</sequence>